<evidence type="ECO:0000259" key="3">
    <source>
        <dbReference type="Pfam" id="PF14361"/>
    </source>
</evidence>
<dbReference type="Pfam" id="PF17853">
    <property type="entry name" value="GGDEF_2"/>
    <property type="match status" value="1"/>
</dbReference>
<dbReference type="InterPro" id="IPR025736">
    <property type="entry name" value="PucR_C-HTH_dom"/>
</dbReference>
<dbReference type="InterPro" id="IPR041522">
    <property type="entry name" value="CdaR_GGDEF"/>
</dbReference>
<comment type="caution">
    <text evidence="5">The sequence shown here is derived from an EMBL/GenBank/DDBJ whole genome shotgun (WGS) entry which is preliminary data.</text>
</comment>
<dbReference type="RefSeq" id="WP_404541916.1">
    <property type="nucleotide sequence ID" value="NZ_JADIKL010000012.1"/>
</dbReference>
<sequence>MKVPQVTGKLREVTAAYARDPTVIIERSYRAITQSDPTYAGLPSSTKGDFLESIRFSAVLWCKTLLTGEYPSDHDMETFRNVGRRRVHQGIELASLLRAYRVGSKELWAIYLEFSSEHHDVKDELLSTVSPYLLDHFDEMAQAIATAYMEEQYEQSRWKDALRYELCNLVFGATGDVDEFNRVSETIGIDPTIARVAFALNLDVPDTLPSRVETELDRMMLVVARMAKVNAADLVRAMYRGRLIVWMPCIRGDSVLASDRRMGELAARLIANVPEFKQMGVGMMGQGPSGWSGSVEEAVKALEIGERHGGGDGVYRYSDIALNEGARRSDNVLRYLESLVERLSHEPDLLRTLECYLEQFQKHKQTASVLGIHPNTLSYRLERIQEIAGGSLEDPAWLAKLYVATRLRKDSL</sequence>
<dbReference type="Pfam" id="PF13556">
    <property type="entry name" value="HTH_30"/>
    <property type="match status" value="1"/>
</dbReference>
<gene>
    <name evidence="5" type="ORF">ISP14_16480</name>
</gene>
<dbReference type="Gene3D" id="1.10.10.2840">
    <property type="entry name" value="PucR C-terminal helix-turn-helix domain"/>
    <property type="match status" value="1"/>
</dbReference>
<evidence type="ECO:0000259" key="2">
    <source>
        <dbReference type="Pfam" id="PF13556"/>
    </source>
</evidence>
<comment type="similarity">
    <text evidence="1">Belongs to the CdaR family.</text>
</comment>
<feature type="domain" description="PucR C-terminal helix-turn-helix" evidence="2">
    <location>
        <begin position="349"/>
        <end position="406"/>
    </location>
</feature>
<feature type="domain" description="RsbT co-antagonist protein RsbRD N-terminal" evidence="3">
    <location>
        <begin position="24"/>
        <end position="163"/>
    </location>
</feature>
<accession>A0ABW8KJR6</accession>
<name>A0ABW8KJR6_9GAMM</name>
<feature type="domain" description="CdaR GGDEF-like" evidence="4">
    <location>
        <begin position="179"/>
        <end position="304"/>
    </location>
</feature>
<reference evidence="5 6" key="1">
    <citation type="submission" date="2020-10" db="EMBL/GenBank/DDBJ databases">
        <title>Phylogeny of dyella-like bacteria.</title>
        <authorList>
            <person name="Fu J."/>
        </authorList>
    </citation>
    <scope>NUCLEOTIDE SEQUENCE [LARGE SCALE GENOMIC DNA]</scope>
    <source>
        <strain evidence="5 6">DKC-1</strain>
    </source>
</reference>
<organism evidence="5 6">
    <name type="scientific">Dyella agri</name>
    <dbReference type="NCBI Taxonomy" id="1926869"/>
    <lineage>
        <taxon>Bacteria</taxon>
        <taxon>Pseudomonadati</taxon>
        <taxon>Pseudomonadota</taxon>
        <taxon>Gammaproteobacteria</taxon>
        <taxon>Lysobacterales</taxon>
        <taxon>Rhodanobacteraceae</taxon>
        <taxon>Dyella</taxon>
    </lineage>
</organism>
<proteinExistence type="inferred from homology"/>
<evidence type="ECO:0000313" key="6">
    <source>
        <dbReference type="Proteomes" id="UP001620397"/>
    </source>
</evidence>
<dbReference type="Proteomes" id="UP001620397">
    <property type="component" value="Unassembled WGS sequence"/>
</dbReference>
<protein>
    <submittedName>
        <fullName evidence="5">Helix-turn-helix domain-containing protein</fullName>
    </submittedName>
</protein>
<dbReference type="Pfam" id="PF14361">
    <property type="entry name" value="RsbRD_N"/>
    <property type="match status" value="1"/>
</dbReference>
<dbReference type="InterPro" id="IPR042070">
    <property type="entry name" value="PucR_C-HTH_sf"/>
</dbReference>
<evidence type="ECO:0000313" key="5">
    <source>
        <dbReference type="EMBL" id="MFK2932381.1"/>
    </source>
</evidence>
<dbReference type="EMBL" id="JADIKL010000012">
    <property type="protein sequence ID" value="MFK2932381.1"/>
    <property type="molecule type" value="Genomic_DNA"/>
</dbReference>
<evidence type="ECO:0000259" key="4">
    <source>
        <dbReference type="Pfam" id="PF17853"/>
    </source>
</evidence>
<evidence type="ECO:0000256" key="1">
    <source>
        <dbReference type="ARBA" id="ARBA00006754"/>
    </source>
</evidence>
<keyword evidence="6" id="KW-1185">Reference proteome</keyword>
<dbReference type="PANTHER" id="PTHR33744">
    <property type="entry name" value="CARBOHYDRATE DIACID REGULATOR"/>
    <property type="match status" value="1"/>
</dbReference>
<dbReference type="InterPro" id="IPR025751">
    <property type="entry name" value="RsbRD_N_dom"/>
</dbReference>
<dbReference type="InterPro" id="IPR051448">
    <property type="entry name" value="CdaR-like_regulators"/>
</dbReference>